<evidence type="ECO:0000313" key="2">
    <source>
        <dbReference type="Proteomes" id="UP000271098"/>
    </source>
</evidence>
<dbReference type="AlphaFoldDB" id="A0A183CW78"/>
<keyword evidence="2" id="KW-1185">Reference proteome</keyword>
<gene>
    <name evidence="1" type="ORF">GPUH_LOCUS719</name>
</gene>
<evidence type="ECO:0000313" key="1">
    <source>
        <dbReference type="EMBL" id="VDK28596.1"/>
    </source>
</evidence>
<organism evidence="3">
    <name type="scientific">Gongylonema pulchrum</name>
    <dbReference type="NCBI Taxonomy" id="637853"/>
    <lineage>
        <taxon>Eukaryota</taxon>
        <taxon>Metazoa</taxon>
        <taxon>Ecdysozoa</taxon>
        <taxon>Nematoda</taxon>
        <taxon>Chromadorea</taxon>
        <taxon>Rhabditida</taxon>
        <taxon>Spirurina</taxon>
        <taxon>Spiruromorpha</taxon>
        <taxon>Spiruroidea</taxon>
        <taxon>Gongylonematidae</taxon>
        <taxon>Gongylonema</taxon>
    </lineage>
</organism>
<protein>
    <submittedName>
        <fullName evidence="3">Thyroglobulin type-1 domain-containing protein</fullName>
    </submittedName>
</protein>
<reference evidence="3" key="1">
    <citation type="submission" date="2016-06" db="UniProtKB">
        <authorList>
            <consortium name="WormBaseParasite"/>
        </authorList>
    </citation>
    <scope>IDENTIFICATION</scope>
</reference>
<dbReference type="WBParaSite" id="GPUH_0000071901-mRNA-1">
    <property type="protein sequence ID" value="GPUH_0000071901-mRNA-1"/>
    <property type="gene ID" value="GPUH_0000071901"/>
</dbReference>
<sequence length="80" mass="9039">MTCERKDHGQLLLKNGSEQNSGCRRYPFDEMDDVGDNLGVPNVCSSPQFLRPGLLRCPTYVKHKLPNGWCSVGGWLVQCW</sequence>
<proteinExistence type="predicted"/>
<name>A0A183CW78_9BILA</name>
<accession>A0A183CW78</accession>
<evidence type="ECO:0000313" key="3">
    <source>
        <dbReference type="WBParaSite" id="GPUH_0000071901-mRNA-1"/>
    </source>
</evidence>
<dbReference type="Proteomes" id="UP000271098">
    <property type="component" value="Unassembled WGS sequence"/>
</dbReference>
<reference evidence="1 2" key="2">
    <citation type="submission" date="2018-11" db="EMBL/GenBank/DDBJ databases">
        <authorList>
            <consortium name="Pathogen Informatics"/>
        </authorList>
    </citation>
    <scope>NUCLEOTIDE SEQUENCE [LARGE SCALE GENOMIC DNA]</scope>
</reference>
<dbReference type="EMBL" id="UYRT01000707">
    <property type="protein sequence ID" value="VDK28596.1"/>
    <property type="molecule type" value="Genomic_DNA"/>
</dbReference>